<accession>A0A917YJI5</accession>
<dbReference type="FunFam" id="1.10.10.10:FF:000007">
    <property type="entry name" value="Ferric uptake regulation protein"/>
    <property type="match status" value="1"/>
</dbReference>
<dbReference type="Proteomes" id="UP000598196">
    <property type="component" value="Unassembled WGS sequence"/>
</dbReference>
<keyword evidence="5" id="KW-0678">Repressor</keyword>
<gene>
    <name evidence="11" type="ORF">GCM10010991_19140</name>
</gene>
<evidence type="ECO:0000256" key="8">
    <source>
        <dbReference type="ARBA" id="ARBA00023015"/>
    </source>
</evidence>
<proteinExistence type="inferred from homology"/>
<keyword evidence="10" id="KW-0804">Transcription</keyword>
<sequence>MLSLHRRAPAARLCGSRFGGIAFETCARASYIHLYFGTEAKMDVKALETASGSVDERAVERASSWLARGGLRPTRQRLALATLLVGDGEDRHVTAESLYAASVSGDEKVSLATVYNTLRAFCDAGLMQEVVVDGSKGYFDTRMDDHPHFFWEDTAMLTDAPADQLTIAHLPDAPEGTEISRVDVVIRLRRTPPQA</sequence>
<evidence type="ECO:0000256" key="5">
    <source>
        <dbReference type="ARBA" id="ARBA00022491"/>
    </source>
</evidence>
<dbReference type="GO" id="GO:0008270">
    <property type="term" value="F:zinc ion binding"/>
    <property type="evidence" value="ECO:0007669"/>
    <property type="project" value="TreeGrafter"/>
</dbReference>
<keyword evidence="7" id="KW-0862">Zinc</keyword>
<dbReference type="GO" id="GO:0045892">
    <property type="term" value="P:negative regulation of DNA-templated transcription"/>
    <property type="evidence" value="ECO:0007669"/>
    <property type="project" value="TreeGrafter"/>
</dbReference>
<dbReference type="InterPro" id="IPR036388">
    <property type="entry name" value="WH-like_DNA-bd_sf"/>
</dbReference>
<organism evidence="11 12">
    <name type="scientific">Gemmobacter aquaticus</name>
    <dbReference type="NCBI Taxonomy" id="490185"/>
    <lineage>
        <taxon>Bacteria</taxon>
        <taxon>Pseudomonadati</taxon>
        <taxon>Pseudomonadota</taxon>
        <taxon>Alphaproteobacteria</taxon>
        <taxon>Rhodobacterales</taxon>
        <taxon>Paracoccaceae</taxon>
        <taxon>Gemmobacter</taxon>
    </lineage>
</organism>
<dbReference type="GO" id="GO:0000976">
    <property type="term" value="F:transcription cis-regulatory region binding"/>
    <property type="evidence" value="ECO:0007669"/>
    <property type="project" value="TreeGrafter"/>
</dbReference>
<evidence type="ECO:0000256" key="1">
    <source>
        <dbReference type="ARBA" id="ARBA00004496"/>
    </source>
</evidence>
<evidence type="ECO:0000256" key="9">
    <source>
        <dbReference type="ARBA" id="ARBA00023125"/>
    </source>
</evidence>
<comment type="subcellular location">
    <subcellularLocation>
        <location evidence="1">Cytoplasm</location>
    </subcellularLocation>
</comment>
<protein>
    <recommendedName>
        <fullName evidence="3">Ferric uptake regulation protein</fullName>
    </recommendedName>
</protein>
<name>A0A917YJI5_9RHOB</name>
<evidence type="ECO:0000256" key="4">
    <source>
        <dbReference type="ARBA" id="ARBA00022490"/>
    </source>
</evidence>
<dbReference type="SUPFAM" id="SSF46785">
    <property type="entry name" value="Winged helix' DNA-binding domain"/>
    <property type="match status" value="1"/>
</dbReference>
<evidence type="ECO:0000313" key="11">
    <source>
        <dbReference type="EMBL" id="GGO32122.1"/>
    </source>
</evidence>
<dbReference type="EMBL" id="BMLP01000002">
    <property type="protein sequence ID" value="GGO32122.1"/>
    <property type="molecule type" value="Genomic_DNA"/>
</dbReference>
<comment type="similarity">
    <text evidence="2">Belongs to the Fur family.</text>
</comment>
<dbReference type="GO" id="GO:0003700">
    <property type="term" value="F:DNA-binding transcription factor activity"/>
    <property type="evidence" value="ECO:0007669"/>
    <property type="project" value="InterPro"/>
</dbReference>
<keyword evidence="8" id="KW-0805">Transcription regulation</keyword>
<dbReference type="GO" id="GO:0005737">
    <property type="term" value="C:cytoplasm"/>
    <property type="evidence" value="ECO:0007669"/>
    <property type="project" value="UniProtKB-SubCell"/>
</dbReference>
<comment type="caution">
    <text evidence="11">The sequence shown here is derived from an EMBL/GenBank/DDBJ whole genome shotgun (WGS) entry which is preliminary data.</text>
</comment>
<dbReference type="Pfam" id="PF01475">
    <property type="entry name" value="FUR"/>
    <property type="match status" value="1"/>
</dbReference>
<evidence type="ECO:0000256" key="10">
    <source>
        <dbReference type="ARBA" id="ARBA00023163"/>
    </source>
</evidence>
<dbReference type="InterPro" id="IPR002481">
    <property type="entry name" value="FUR"/>
</dbReference>
<evidence type="ECO:0000256" key="3">
    <source>
        <dbReference type="ARBA" id="ARBA00020910"/>
    </source>
</evidence>
<dbReference type="PANTHER" id="PTHR33202:SF7">
    <property type="entry name" value="FERRIC UPTAKE REGULATION PROTEIN"/>
    <property type="match status" value="1"/>
</dbReference>
<keyword evidence="6" id="KW-0479">Metal-binding</keyword>
<dbReference type="InterPro" id="IPR036390">
    <property type="entry name" value="WH_DNA-bd_sf"/>
</dbReference>
<evidence type="ECO:0000256" key="2">
    <source>
        <dbReference type="ARBA" id="ARBA00007957"/>
    </source>
</evidence>
<dbReference type="Gene3D" id="1.10.10.10">
    <property type="entry name" value="Winged helix-like DNA-binding domain superfamily/Winged helix DNA-binding domain"/>
    <property type="match status" value="1"/>
</dbReference>
<evidence type="ECO:0000256" key="6">
    <source>
        <dbReference type="ARBA" id="ARBA00022723"/>
    </source>
</evidence>
<dbReference type="NCBIfam" id="NF045677">
    <property type="entry name" value="FeRespRegIrr"/>
    <property type="match status" value="1"/>
</dbReference>
<evidence type="ECO:0000256" key="7">
    <source>
        <dbReference type="ARBA" id="ARBA00022833"/>
    </source>
</evidence>
<keyword evidence="12" id="KW-1185">Reference proteome</keyword>
<dbReference type="AlphaFoldDB" id="A0A917YJI5"/>
<evidence type="ECO:0000313" key="12">
    <source>
        <dbReference type="Proteomes" id="UP000598196"/>
    </source>
</evidence>
<dbReference type="NCBIfam" id="NF045678">
    <property type="entry name" value="TransRegIrrA"/>
    <property type="match status" value="1"/>
</dbReference>
<dbReference type="GO" id="GO:1900376">
    <property type="term" value="P:regulation of secondary metabolite biosynthetic process"/>
    <property type="evidence" value="ECO:0007669"/>
    <property type="project" value="TreeGrafter"/>
</dbReference>
<keyword evidence="4" id="KW-0963">Cytoplasm</keyword>
<dbReference type="PANTHER" id="PTHR33202">
    <property type="entry name" value="ZINC UPTAKE REGULATION PROTEIN"/>
    <property type="match status" value="1"/>
</dbReference>
<reference evidence="11 12" key="1">
    <citation type="journal article" date="2014" name="Int. J. Syst. Evol. Microbiol.">
        <title>Complete genome sequence of Corynebacterium casei LMG S-19264T (=DSM 44701T), isolated from a smear-ripened cheese.</title>
        <authorList>
            <consortium name="US DOE Joint Genome Institute (JGI-PGF)"/>
            <person name="Walter F."/>
            <person name="Albersmeier A."/>
            <person name="Kalinowski J."/>
            <person name="Ruckert C."/>
        </authorList>
    </citation>
    <scope>NUCLEOTIDE SEQUENCE [LARGE SCALE GENOMIC DNA]</scope>
    <source>
        <strain evidence="11 12">CGMCC 1.7029</strain>
    </source>
</reference>
<keyword evidence="9" id="KW-0238">DNA-binding</keyword>